<evidence type="ECO:0000313" key="2">
    <source>
        <dbReference type="Proteomes" id="UP000821845"/>
    </source>
</evidence>
<comment type="caution">
    <text evidence="1">The sequence shown here is derived from an EMBL/GenBank/DDBJ whole genome shotgun (WGS) entry which is preliminary data.</text>
</comment>
<protein>
    <submittedName>
        <fullName evidence="1">Uncharacterized protein</fullName>
    </submittedName>
</protein>
<name>A0ACB7SJ00_HYAAI</name>
<evidence type="ECO:0000313" key="1">
    <source>
        <dbReference type="EMBL" id="KAH6934047.1"/>
    </source>
</evidence>
<reference evidence="1" key="1">
    <citation type="submission" date="2020-05" db="EMBL/GenBank/DDBJ databases">
        <title>Large-scale comparative analyses of tick genomes elucidate their genetic diversity and vector capacities.</title>
        <authorList>
            <person name="Jia N."/>
            <person name="Wang J."/>
            <person name="Shi W."/>
            <person name="Du L."/>
            <person name="Sun Y."/>
            <person name="Zhan W."/>
            <person name="Jiang J."/>
            <person name="Wang Q."/>
            <person name="Zhang B."/>
            <person name="Ji P."/>
            <person name="Sakyi L.B."/>
            <person name="Cui X."/>
            <person name="Yuan T."/>
            <person name="Jiang B."/>
            <person name="Yang W."/>
            <person name="Lam T.T.-Y."/>
            <person name="Chang Q."/>
            <person name="Ding S."/>
            <person name="Wang X."/>
            <person name="Zhu J."/>
            <person name="Ruan X."/>
            <person name="Zhao L."/>
            <person name="Wei J."/>
            <person name="Que T."/>
            <person name="Du C."/>
            <person name="Cheng J."/>
            <person name="Dai P."/>
            <person name="Han X."/>
            <person name="Huang E."/>
            <person name="Gao Y."/>
            <person name="Liu J."/>
            <person name="Shao H."/>
            <person name="Ye R."/>
            <person name="Li L."/>
            <person name="Wei W."/>
            <person name="Wang X."/>
            <person name="Wang C."/>
            <person name="Yang T."/>
            <person name="Huo Q."/>
            <person name="Li W."/>
            <person name="Guo W."/>
            <person name="Chen H."/>
            <person name="Zhou L."/>
            <person name="Ni X."/>
            <person name="Tian J."/>
            <person name="Zhou Y."/>
            <person name="Sheng Y."/>
            <person name="Liu T."/>
            <person name="Pan Y."/>
            <person name="Xia L."/>
            <person name="Li J."/>
            <person name="Zhao F."/>
            <person name="Cao W."/>
        </authorList>
    </citation>
    <scope>NUCLEOTIDE SEQUENCE</scope>
    <source>
        <strain evidence="1">Hyas-2018</strain>
    </source>
</reference>
<sequence length="243" mass="25610">MSGVPPNVCRRSARLAAKRGEPMPADVDGAALSRPAVETDAFASTSGRQSAVAKRKATGRSTRAAQPAKKLKTAQEAGEGRKNTRTNGQDRAQRVSRSLEGAGKSSADAKKPNKDRRKKSVAETSPMLEGAATAESRATKRRKTQAEVAPSEGSRQAERSGRPSTTSRSSAASEPQVSSSGSYRTAGEIASSGGHSTPTTSGQEGDTLQAIPDEVDTRFDRLRRVWRWLMASDLDQSGGPGES</sequence>
<dbReference type="EMBL" id="CM023484">
    <property type="protein sequence ID" value="KAH6934047.1"/>
    <property type="molecule type" value="Genomic_DNA"/>
</dbReference>
<dbReference type="Proteomes" id="UP000821845">
    <property type="component" value="Chromosome 4"/>
</dbReference>
<keyword evidence="2" id="KW-1185">Reference proteome</keyword>
<gene>
    <name evidence="1" type="ORF">HPB50_019789</name>
</gene>
<accession>A0ACB7SJ00</accession>
<organism evidence="1 2">
    <name type="scientific">Hyalomma asiaticum</name>
    <name type="common">Tick</name>
    <dbReference type="NCBI Taxonomy" id="266040"/>
    <lineage>
        <taxon>Eukaryota</taxon>
        <taxon>Metazoa</taxon>
        <taxon>Ecdysozoa</taxon>
        <taxon>Arthropoda</taxon>
        <taxon>Chelicerata</taxon>
        <taxon>Arachnida</taxon>
        <taxon>Acari</taxon>
        <taxon>Parasitiformes</taxon>
        <taxon>Ixodida</taxon>
        <taxon>Ixodoidea</taxon>
        <taxon>Ixodidae</taxon>
        <taxon>Hyalomminae</taxon>
        <taxon>Hyalomma</taxon>
    </lineage>
</organism>
<proteinExistence type="predicted"/>